<evidence type="ECO:0000256" key="4">
    <source>
        <dbReference type="ARBA" id="ARBA00048448"/>
    </source>
</evidence>
<feature type="compositionally biased region" description="Acidic residues" evidence="7">
    <location>
        <begin position="550"/>
        <end position="560"/>
    </location>
</feature>
<feature type="compositionally biased region" description="Low complexity" evidence="7">
    <location>
        <begin position="285"/>
        <end position="294"/>
    </location>
</feature>
<keyword evidence="3 6" id="KW-0560">Oxidoreductase</keyword>
<keyword evidence="6" id="KW-0285">Flavoprotein</keyword>
<dbReference type="SUPFAM" id="SSF54373">
    <property type="entry name" value="FAD-linked reductases, C-terminal domain"/>
    <property type="match status" value="1"/>
</dbReference>
<feature type="binding site" evidence="5">
    <location>
        <position position="932"/>
    </location>
    <ligand>
        <name>substrate</name>
    </ligand>
</feature>
<feature type="binding site" evidence="5">
    <location>
        <position position="1015"/>
    </location>
    <ligand>
        <name>FAD</name>
        <dbReference type="ChEBI" id="CHEBI:57692"/>
    </ligand>
</feature>
<comment type="catalytic activity">
    <reaction evidence="4">
        <text>a secondary aliphatic amine + O2 + H2O = a primary amine + an aldehyde + H2O2</text>
        <dbReference type="Rhea" id="RHEA:26414"/>
        <dbReference type="ChEBI" id="CHEBI:15377"/>
        <dbReference type="ChEBI" id="CHEBI:15379"/>
        <dbReference type="ChEBI" id="CHEBI:16240"/>
        <dbReference type="ChEBI" id="CHEBI:17478"/>
        <dbReference type="ChEBI" id="CHEBI:58855"/>
        <dbReference type="ChEBI" id="CHEBI:65296"/>
        <dbReference type="EC" id="1.4.3.4"/>
    </reaction>
</comment>
<evidence type="ECO:0000256" key="3">
    <source>
        <dbReference type="ARBA" id="ARBA00023002"/>
    </source>
</evidence>
<dbReference type="PANTHER" id="PTHR43563:SF14">
    <property type="entry name" value="AMINE OXIDASE"/>
    <property type="match status" value="1"/>
</dbReference>
<dbReference type="Gene3D" id="3.90.660.10">
    <property type="match status" value="1"/>
</dbReference>
<feature type="binding site" evidence="5">
    <location>
        <position position="598"/>
    </location>
    <ligand>
        <name>FAD</name>
        <dbReference type="ChEBI" id="CHEBI:57692"/>
    </ligand>
</feature>
<protein>
    <recommendedName>
        <fullName evidence="6">Amine oxidase</fullName>
        <ecNumber evidence="6">1.4.3.-</ecNumber>
    </recommendedName>
</protein>
<dbReference type="Pfam" id="PF01593">
    <property type="entry name" value="Amino_oxidase"/>
    <property type="match status" value="1"/>
</dbReference>
<evidence type="ECO:0000256" key="7">
    <source>
        <dbReference type="SAM" id="MobiDB-lite"/>
    </source>
</evidence>
<feature type="region of interest" description="Disordered" evidence="7">
    <location>
        <begin position="333"/>
        <end position="561"/>
    </location>
</feature>
<dbReference type="EC" id="1.4.3.-" evidence="6"/>
<dbReference type="EMBL" id="HG793136">
    <property type="protein sequence ID" value="CRL19728.1"/>
    <property type="molecule type" value="Genomic_DNA"/>
</dbReference>
<feature type="compositionally biased region" description="Acidic residues" evidence="7">
    <location>
        <begin position="466"/>
        <end position="480"/>
    </location>
</feature>
<dbReference type="AlphaFoldDB" id="A0A0G4P0B3"/>
<dbReference type="PRINTS" id="PR00757">
    <property type="entry name" value="AMINEOXDASEF"/>
</dbReference>
<feature type="binding site" evidence="5">
    <location>
        <begin position="617"/>
        <end position="618"/>
    </location>
    <ligand>
        <name>FAD</name>
        <dbReference type="ChEBI" id="CHEBI:57692"/>
    </ligand>
</feature>
<dbReference type="STRING" id="1429867.A0A0G4P0B3"/>
<proteinExistence type="inferred from homology"/>
<evidence type="ECO:0000256" key="2">
    <source>
        <dbReference type="ARBA" id="ARBA00005995"/>
    </source>
</evidence>
<accession>A0A0G4P0B3</accession>
<feature type="binding site" evidence="5">
    <location>
        <position position="827"/>
    </location>
    <ligand>
        <name>FAD</name>
        <dbReference type="ChEBI" id="CHEBI:57692"/>
    </ligand>
</feature>
<dbReference type="InterPro" id="IPR050703">
    <property type="entry name" value="Flavin_MAO"/>
</dbReference>
<feature type="compositionally biased region" description="Acidic residues" evidence="7">
    <location>
        <begin position="519"/>
        <end position="533"/>
    </location>
</feature>
<evidence type="ECO:0000256" key="1">
    <source>
        <dbReference type="ARBA" id="ARBA00001974"/>
    </source>
</evidence>
<feature type="region of interest" description="Disordered" evidence="7">
    <location>
        <begin position="275"/>
        <end position="301"/>
    </location>
</feature>
<dbReference type="SUPFAM" id="SSF51905">
    <property type="entry name" value="FAD/NAD(P)-binding domain"/>
    <property type="match status" value="1"/>
</dbReference>
<gene>
    <name evidence="9" type="ORF">PCAMFM013_S003g000519</name>
</gene>
<dbReference type="PANTHER" id="PTHR43563">
    <property type="entry name" value="AMINE OXIDASE"/>
    <property type="match status" value="1"/>
</dbReference>
<dbReference type="InterPro" id="IPR001613">
    <property type="entry name" value="Flavin_amine_oxidase"/>
</dbReference>
<reference evidence="9 10" key="1">
    <citation type="journal article" date="2014" name="Nat. Commun.">
        <title>Multiple recent horizontal transfers of a large genomic region in cheese making fungi.</title>
        <authorList>
            <person name="Cheeseman K."/>
            <person name="Ropars J."/>
            <person name="Renault P."/>
            <person name="Dupont J."/>
            <person name="Gouzy J."/>
            <person name="Branca A."/>
            <person name="Abraham A.L."/>
            <person name="Ceppi M."/>
            <person name="Conseiller E."/>
            <person name="Debuchy R."/>
            <person name="Malagnac F."/>
            <person name="Goarin A."/>
            <person name="Silar P."/>
            <person name="Lacoste S."/>
            <person name="Sallet E."/>
            <person name="Bensimon A."/>
            <person name="Giraud T."/>
            <person name="Brygoo Y."/>
        </authorList>
    </citation>
    <scope>NUCLEOTIDE SEQUENCE [LARGE SCALE GENOMIC DNA]</scope>
    <source>
        <strain evidence="10">FM 013</strain>
    </source>
</reference>
<feature type="compositionally biased region" description="Acidic residues" evidence="7">
    <location>
        <begin position="351"/>
        <end position="361"/>
    </location>
</feature>
<dbReference type="InterPro" id="IPR002937">
    <property type="entry name" value="Amino_oxidase"/>
</dbReference>
<keyword evidence="10" id="KW-1185">Reference proteome</keyword>
<comment type="cofactor">
    <cofactor evidence="1 6">
        <name>FAD</name>
        <dbReference type="ChEBI" id="CHEBI:57692"/>
    </cofactor>
</comment>
<feature type="compositionally biased region" description="Low complexity" evidence="7">
    <location>
        <begin position="362"/>
        <end position="372"/>
    </location>
</feature>
<comment type="similarity">
    <text evidence="2 6">Belongs to the flavin monoamine oxidase family.</text>
</comment>
<dbReference type="Proteomes" id="UP000053732">
    <property type="component" value="Unassembled WGS sequence"/>
</dbReference>
<evidence type="ECO:0000256" key="6">
    <source>
        <dbReference type="RuleBase" id="RU362067"/>
    </source>
</evidence>
<evidence type="ECO:0000313" key="10">
    <source>
        <dbReference type="Proteomes" id="UP000053732"/>
    </source>
</evidence>
<keyword evidence="6" id="KW-0274">FAD</keyword>
<feature type="compositionally biased region" description="Basic and acidic residues" evidence="7">
    <location>
        <begin position="432"/>
        <end position="458"/>
    </location>
</feature>
<evidence type="ECO:0000313" key="9">
    <source>
        <dbReference type="EMBL" id="CRL19728.1"/>
    </source>
</evidence>
<name>A0A0G4P0B3_PENC3</name>
<dbReference type="GO" id="GO:0097621">
    <property type="term" value="F:monoamine oxidase activity"/>
    <property type="evidence" value="ECO:0007669"/>
    <property type="project" value="UniProtKB-EC"/>
</dbReference>
<evidence type="ECO:0000259" key="8">
    <source>
        <dbReference type="Pfam" id="PF01593"/>
    </source>
</evidence>
<feature type="domain" description="Amine oxidase" evidence="8">
    <location>
        <begin position="597"/>
        <end position="1039"/>
    </location>
</feature>
<feature type="compositionally biased region" description="Basic and acidic residues" evidence="7">
    <location>
        <begin position="275"/>
        <end position="284"/>
    </location>
</feature>
<organism evidence="9 10">
    <name type="scientific">Penicillium camemberti (strain FM 013)</name>
    <dbReference type="NCBI Taxonomy" id="1429867"/>
    <lineage>
        <taxon>Eukaryota</taxon>
        <taxon>Fungi</taxon>
        <taxon>Dikarya</taxon>
        <taxon>Ascomycota</taxon>
        <taxon>Pezizomycotina</taxon>
        <taxon>Eurotiomycetes</taxon>
        <taxon>Eurotiomycetidae</taxon>
        <taxon>Eurotiales</taxon>
        <taxon>Aspergillaceae</taxon>
        <taxon>Penicillium</taxon>
    </lineage>
</organism>
<dbReference type="Gene3D" id="3.50.50.60">
    <property type="entry name" value="FAD/NAD(P)-binding domain"/>
    <property type="match status" value="1"/>
</dbReference>
<dbReference type="InterPro" id="IPR036188">
    <property type="entry name" value="FAD/NAD-bd_sf"/>
</dbReference>
<dbReference type="Gene3D" id="1.10.405.10">
    <property type="entry name" value="Guanine Nucleotide Dissociation Inhibitor, domain 1"/>
    <property type="match status" value="1"/>
</dbReference>
<evidence type="ECO:0000256" key="5">
    <source>
        <dbReference type="PIRSR" id="PIRSR601613-1"/>
    </source>
</evidence>
<feature type="compositionally biased region" description="Acidic residues" evidence="7">
    <location>
        <begin position="413"/>
        <end position="431"/>
    </location>
</feature>
<sequence>MASDQRFQRTVQAVAEAVQIFATGTFDFAESIKQIWGPQTQPDAVETSNHLPVEGMQDVQVVDQLRDRTPVSQDGDQLAINSHGHPPSMTLHDGEGTLELLHEAIVPLDTVNMQLSNDMDAVAGSLQDAVRSCYECFARWQDESPFPPCLPTLVGPCDYCTRMQIHCKMIPVSEIGKMMQRKREQGLYLAAQNGNVPIKSERFEDAVYETCEPLEMPLSSPIVDAPQQQVGSKRAYYDINEQQPISKRQRLQELRQVLVPKDCRGKIVLRQEQNDHRAAAEKGESSSSSVSSSSSKEEGVQIKMAMNRQESSPVETLDLSPVAHKVTDEDVTHLEGENDGSSSFTQKESLEDSSSEEDEDGYYSSSSSSSGEAEVQMPAVKEALEEEDNMKAETTIRSLEESSEPSSSSSSSSEDESSEEESDDELEELEEQEQKPFTKDELPKEPKDNSKELMKLSDDELSSSLSEDESSDEESEDEPAEQPRHQLTPETFSQEEHKRMMKQAMLNEDNESASSSSSSEDESSVEELDDEPAEPEKHPATNDESSSSSSEDESSEEDSESSFGAMHLFLMAIPLCHALVAEPPIPEVDVAIIGGGLSGLSNAKSLAAANKSFVILEARDRVGGRVLNANLTGKSIQELGAEYVGPTQNRVLALATELGLPTYKTYTVGNSTFYRNSTARHYQDSLGGIPPVGLDSLVELAVFMNDINTLASMVDLEAPWNTPNATALDSVTLETYVNSRLSTADSRVLLNVAIPAILSTELREPSLLYSLWCIAAAGDETGPGTINRLIGVDGGAQDSRVSGGTQLLATLLAERLGSQNIYLNAPVRKVQLKESRYLVSSDKVTISARHVVVAMSPPLVSRITFDPPLPPGRDQLNQRMPLGALGKAIAIFPSAWWRDEGLNGEGVSDTGAIRVTYDNSPADGSFGAIMGFIEADEMRRLDTASEDEVKRQVKESFANLFGPRAENATDVLVQRWDLEEFSRGGPSAFMPPGVLTQHGSYLRAPVGRIHFAGTETSLRWIGYMDGAISSGERVAGEILRNW</sequence>